<dbReference type="CDD" id="cd04301">
    <property type="entry name" value="NAT_SF"/>
    <property type="match status" value="1"/>
</dbReference>
<feature type="domain" description="N-acetyltransferase" evidence="1">
    <location>
        <begin position="9"/>
        <end position="168"/>
    </location>
</feature>
<keyword evidence="2" id="KW-0012">Acyltransferase</keyword>
<evidence type="ECO:0000259" key="1">
    <source>
        <dbReference type="PROSITE" id="PS51186"/>
    </source>
</evidence>
<dbReference type="PANTHER" id="PTHR43792:SF1">
    <property type="entry name" value="N-ACETYLTRANSFERASE DOMAIN-CONTAINING PROTEIN"/>
    <property type="match status" value="1"/>
</dbReference>
<organism evidence="2 3">
    <name type="scientific">Sphingomonas floccifaciens</name>
    <dbReference type="NCBI Taxonomy" id="1844115"/>
    <lineage>
        <taxon>Bacteria</taxon>
        <taxon>Pseudomonadati</taxon>
        <taxon>Pseudomonadota</taxon>
        <taxon>Alphaproteobacteria</taxon>
        <taxon>Sphingomonadales</taxon>
        <taxon>Sphingomonadaceae</taxon>
        <taxon>Sphingomonas</taxon>
    </lineage>
</organism>
<dbReference type="RefSeq" id="WP_380939245.1">
    <property type="nucleotide sequence ID" value="NZ_JBHUFC010000002.1"/>
</dbReference>
<dbReference type="InterPro" id="IPR051531">
    <property type="entry name" value="N-acetyltransferase"/>
</dbReference>
<keyword evidence="3" id="KW-1185">Reference proteome</keyword>
<proteinExistence type="predicted"/>
<dbReference type="InterPro" id="IPR016181">
    <property type="entry name" value="Acyl_CoA_acyltransferase"/>
</dbReference>
<dbReference type="Pfam" id="PF13302">
    <property type="entry name" value="Acetyltransf_3"/>
    <property type="match status" value="1"/>
</dbReference>
<keyword evidence="2" id="KW-0808">Transferase</keyword>
<reference evidence="3" key="1">
    <citation type="journal article" date="2019" name="Int. J. Syst. Evol. Microbiol.">
        <title>The Global Catalogue of Microorganisms (GCM) 10K type strain sequencing project: providing services to taxonomists for standard genome sequencing and annotation.</title>
        <authorList>
            <consortium name="The Broad Institute Genomics Platform"/>
            <consortium name="The Broad Institute Genome Sequencing Center for Infectious Disease"/>
            <person name="Wu L."/>
            <person name="Ma J."/>
        </authorList>
    </citation>
    <scope>NUCLEOTIDE SEQUENCE [LARGE SCALE GENOMIC DNA]</scope>
    <source>
        <strain evidence="3">Q85</strain>
    </source>
</reference>
<dbReference type="SUPFAM" id="SSF55729">
    <property type="entry name" value="Acyl-CoA N-acyltransferases (Nat)"/>
    <property type="match status" value="1"/>
</dbReference>
<dbReference type="InterPro" id="IPR000182">
    <property type="entry name" value="GNAT_dom"/>
</dbReference>
<dbReference type="EC" id="2.3.-.-" evidence="2"/>
<accession>A0ABW4N9N4</accession>
<dbReference type="GO" id="GO:0016746">
    <property type="term" value="F:acyltransferase activity"/>
    <property type="evidence" value="ECO:0007669"/>
    <property type="project" value="UniProtKB-KW"/>
</dbReference>
<sequence length="175" mass="19047">MRIIETERLTLREIDETDAVFVHELLTDADFVAMIGNRGVATLEDAERAIDEKYRAAYAEHGFGMWLVESRADGTKLGMAGLVRRDGLDHVDVGYGFLPVGRGRGYATEAVRAVLDWAAARGIAPVVAIVNEENAPSRAILGRCGLVPDRTLRLPGATRDVMLYIPADPTPKVTA</sequence>
<evidence type="ECO:0000313" key="3">
    <source>
        <dbReference type="Proteomes" id="UP001597283"/>
    </source>
</evidence>
<dbReference type="EMBL" id="JBHUFC010000002">
    <property type="protein sequence ID" value="MFD1786872.1"/>
    <property type="molecule type" value="Genomic_DNA"/>
</dbReference>
<dbReference type="PROSITE" id="PS51186">
    <property type="entry name" value="GNAT"/>
    <property type="match status" value="1"/>
</dbReference>
<dbReference type="PANTHER" id="PTHR43792">
    <property type="entry name" value="GNAT FAMILY, PUTATIVE (AFU_ORTHOLOGUE AFUA_3G00765)-RELATED-RELATED"/>
    <property type="match status" value="1"/>
</dbReference>
<gene>
    <name evidence="2" type="ORF">ACFSC3_04730</name>
</gene>
<name>A0ABW4N9N4_9SPHN</name>
<evidence type="ECO:0000313" key="2">
    <source>
        <dbReference type="EMBL" id="MFD1786872.1"/>
    </source>
</evidence>
<comment type="caution">
    <text evidence="2">The sequence shown here is derived from an EMBL/GenBank/DDBJ whole genome shotgun (WGS) entry which is preliminary data.</text>
</comment>
<protein>
    <submittedName>
        <fullName evidence="2">GNAT family N-acetyltransferase</fullName>
        <ecNumber evidence="2">2.3.-.-</ecNumber>
    </submittedName>
</protein>
<dbReference type="Gene3D" id="3.40.630.30">
    <property type="match status" value="1"/>
</dbReference>
<dbReference type="Proteomes" id="UP001597283">
    <property type="component" value="Unassembled WGS sequence"/>
</dbReference>